<evidence type="ECO:0000256" key="2">
    <source>
        <dbReference type="ARBA" id="ARBA00023002"/>
    </source>
</evidence>
<evidence type="ECO:0000259" key="3">
    <source>
        <dbReference type="Pfam" id="PF02525"/>
    </source>
</evidence>
<dbReference type="EMBL" id="SNRY01003040">
    <property type="protein sequence ID" value="KAA6322460.1"/>
    <property type="molecule type" value="Genomic_DNA"/>
</dbReference>
<evidence type="ECO:0000256" key="1">
    <source>
        <dbReference type="ARBA" id="ARBA00006252"/>
    </source>
</evidence>
<gene>
    <name evidence="4" type="ORF">EZS27_028003</name>
</gene>
<accession>A0A5J4QNG2</accession>
<dbReference type="AlphaFoldDB" id="A0A5J4QNG2"/>
<keyword evidence="2 4" id="KW-0560">Oxidoreductase</keyword>
<reference evidence="4" key="1">
    <citation type="submission" date="2019-03" db="EMBL/GenBank/DDBJ databases">
        <title>Single cell metagenomics reveals metabolic interactions within the superorganism composed of flagellate Streblomastix strix and complex community of Bacteroidetes bacteria on its surface.</title>
        <authorList>
            <person name="Treitli S.C."/>
            <person name="Kolisko M."/>
            <person name="Husnik F."/>
            <person name="Keeling P."/>
            <person name="Hampl V."/>
        </authorList>
    </citation>
    <scope>NUCLEOTIDE SEQUENCE</scope>
    <source>
        <strain evidence="4">STM</strain>
    </source>
</reference>
<dbReference type="InterPro" id="IPR003680">
    <property type="entry name" value="Flavodoxin_fold"/>
</dbReference>
<sequence length="81" mass="9567">MNILIIYAHPSNKSFTYKVLQILLKALNMGNHQVEVSDLYKMKFQSDMTEEEYDREGFAKIELPLFEDVIAEHRKIDWADC</sequence>
<dbReference type="InterPro" id="IPR029039">
    <property type="entry name" value="Flavoprotein-like_sf"/>
</dbReference>
<dbReference type="EC" id="1.6.5.2" evidence="4"/>
<dbReference type="PANTHER" id="PTHR10204">
    <property type="entry name" value="NAD P H OXIDOREDUCTASE-RELATED"/>
    <property type="match status" value="1"/>
</dbReference>
<proteinExistence type="inferred from homology"/>
<dbReference type="PANTHER" id="PTHR10204:SF34">
    <property type="entry name" value="NAD(P)H DEHYDROGENASE [QUINONE] 1 ISOFORM 1"/>
    <property type="match status" value="1"/>
</dbReference>
<organism evidence="4">
    <name type="scientific">termite gut metagenome</name>
    <dbReference type="NCBI Taxonomy" id="433724"/>
    <lineage>
        <taxon>unclassified sequences</taxon>
        <taxon>metagenomes</taxon>
        <taxon>organismal metagenomes</taxon>
    </lineage>
</organism>
<comment type="caution">
    <text evidence="4">The sequence shown here is derived from an EMBL/GenBank/DDBJ whole genome shotgun (WGS) entry which is preliminary data.</text>
</comment>
<dbReference type="GO" id="GO:0005829">
    <property type="term" value="C:cytosol"/>
    <property type="evidence" value="ECO:0007669"/>
    <property type="project" value="TreeGrafter"/>
</dbReference>
<dbReference type="SUPFAM" id="SSF52218">
    <property type="entry name" value="Flavoproteins"/>
    <property type="match status" value="1"/>
</dbReference>
<dbReference type="Gene3D" id="3.40.50.360">
    <property type="match status" value="1"/>
</dbReference>
<dbReference type="GO" id="GO:0003955">
    <property type="term" value="F:NAD(P)H dehydrogenase (quinone) activity"/>
    <property type="evidence" value="ECO:0007669"/>
    <property type="project" value="UniProtKB-EC"/>
</dbReference>
<protein>
    <submittedName>
        <fullName evidence="4">Glutathione-regulated potassium-efflux system ancillary protein KefF</fullName>
        <ecNumber evidence="4">1.6.5.2</ecNumber>
    </submittedName>
</protein>
<name>A0A5J4QNG2_9ZZZZ</name>
<comment type="similarity">
    <text evidence="1">Belongs to the NAD(P)H dehydrogenase (quinone) family.</text>
</comment>
<feature type="domain" description="Flavodoxin-like fold" evidence="3">
    <location>
        <begin position="1"/>
        <end position="80"/>
    </location>
</feature>
<dbReference type="Pfam" id="PF02525">
    <property type="entry name" value="Flavodoxin_2"/>
    <property type="match status" value="1"/>
</dbReference>
<dbReference type="InterPro" id="IPR051545">
    <property type="entry name" value="NAD(P)H_dehydrogenase_qn"/>
</dbReference>
<evidence type="ECO:0000313" key="4">
    <source>
        <dbReference type="EMBL" id="KAA6322460.1"/>
    </source>
</evidence>
<feature type="non-terminal residue" evidence="4">
    <location>
        <position position="81"/>
    </location>
</feature>